<evidence type="ECO:0000313" key="6">
    <source>
        <dbReference type="Proteomes" id="UP000644548"/>
    </source>
</evidence>
<dbReference type="Proteomes" id="UP000644548">
    <property type="component" value="Unassembled WGS sequence"/>
</dbReference>
<keyword evidence="1" id="KW-0547">Nucleotide-binding</keyword>
<dbReference type="InterPro" id="IPR011990">
    <property type="entry name" value="TPR-like_helical_dom_sf"/>
</dbReference>
<evidence type="ECO:0000313" key="5">
    <source>
        <dbReference type="EMBL" id="GGS03892.1"/>
    </source>
</evidence>
<dbReference type="Pfam" id="PF13191">
    <property type="entry name" value="AAA_16"/>
    <property type="match status" value="1"/>
</dbReference>
<dbReference type="InterPro" id="IPR036388">
    <property type="entry name" value="WH-like_DNA-bd_sf"/>
</dbReference>
<evidence type="ECO:0000259" key="4">
    <source>
        <dbReference type="SMART" id="SM01043"/>
    </source>
</evidence>
<feature type="region of interest" description="Disordered" evidence="3">
    <location>
        <begin position="96"/>
        <end position="115"/>
    </location>
</feature>
<organism evidence="5 6">
    <name type="scientific">Deinococcus sedimenti</name>
    <dbReference type="NCBI Taxonomy" id="1867090"/>
    <lineage>
        <taxon>Bacteria</taxon>
        <taxon>Thermotogati</taxon>
        <taxon>Deinococcota</taxon>
        <taxon>Deinococci</taxon>
        <taxon>Deinococcales</taxon>
        <taxon>Deinococcaceae</taxon>
        <taxon>Deinococcus</taxon>
    </lineage>
</organism>
<proteinExistence type="predicted"/>
<keyword evidence="6" id="KW-1185">Reference proteome</keyword>
<dbReference type="PANTHER" id="PTHR16305:SF35">
    <property type="entry name" value="TRANSCRIPTIONAL ACTIVATOR DOMAIN"/>
    <property type="match status" value="1"/>
</dbReference>
<dbReference type="InterPro" id="IPR027417">
    <property type="entry name" value="P-loop_NTPase"/>
</dbReference>
<sequence>MPDASIHLNLLGRPTLTVNGSTRPLERKTAALFAYLCVGGQTPRARLAGLLWPDVPDRAARSNLRQTIWRIRSQTGANLLLGEATLELGAGVTCDLTGTDQDDPRADDRADDTDDRRADEVLAGQEFSDCPEFEDWLRAARERHRDARRAALWRRVHRARESGEVRRALQLATHLLTLDPLSESAHRLVMTLHLALEDRGAALAAFTAFEDLLRRDLGVSPLPETAALAASIRQPVPGVRPAGPGAPPARSGPSAAWTPPLTGRTREWADLTAALNAGQVALVRGPAGVGKTRLLREVLTTRGPLLTLDARPGDEAVPYLMLGQALRRLLDAQANLPHSAPRVQDDWVRAEIAHLLPDMWPGRPTSNPLSSPLAQRRLLEAVTALVVSVLPDVLQGGRPTSGPAGALLIDDAQWADDLSWDAWMFLAAHPAWQALGISVGMTLRDAELPAARRETLARRVEAREATLLDLGPMGEADVANLTGDFLALRTGPAQPLLIPALWRHTGGHPLFVIETLRALADSGALAGPIPPGQLPVPSQLLPTLRRRLQQVSAPALRLARVAAVADSDFSAHLAAQVLEVHPVDLAEPWAELEAAQIMSGPGFAHDLISQAALLGVPRPVQALLHARIAASLEDPGTGAVPERIARHWEAAGHPASAAPHWVRAGWVALGHGSWQDAAQDFRQALQAAQAAGEGGGDAQYGLGVALRGSDPAAAEQALLAALNATPDAGREVQLRAALAELYRLCGRLEEAVTQVTRATGPALAALPDAEQADVWRTRFVVHLRAGQLTAAEAAIVRAQTLDPDRPELINEHALVLWVGGRFVEAARRYESIHARIRQPGSPDPAWYRWNLAWTYWAMGDLAQAETLLTAPSLESPFETAVRQVHLSTVYSSQGRLREALAELDAAQPALGAYAPHLIDQWHRRSLVSLRAGRCGEAAALMEPVLALAQETGDPVRLSLLLSTLVFAHAGLGHADVAARWGVQAEAVARALTYPLTTVITQQALAQARVLSGEVAEARALINASVDQARACRMNEFLARGLLLRATLPGATLPAADLREAAQVSRTAGLTEIEYHAARTLGVNDRAWRTRAWSLYRTLERGAPPNFLALPLPTFSE</sequence>
<dbReference type="InterPro" id="IPR005158">
    <property type="entry name" value="BTAD"/>
</dbReference>
<dbReference type="SUPFAM" id="SSF52540">
    <property type="entry name" value="P-loop containing nucleoside triphosphate hydrolases"/>
    <property type="match status" value="1"/>
</dbReference>
<protein>
    <submittedName>
        <fullName evidence="5">Transcriptional activator</fullName>
    </submittedName>
</protein>
<dbReference type="SUPFAM" id="SSF48452">
    <property type="entry name" value="TPR-like"/>
    <property type="match status" value="3"/>
</dbReference>
<dbReference type="RefSeq" id="WP_189074282.1">
    <property type="nucleotide sequence ID" value="NZ_BMQN01000012.1"/>
</dbReference>
<keyword evidence="2" id="KW-0067">ATP-binding</keyword>
<dbReference type="Gene3D" id="1.25.40.10">
    <property type="entry name" value="Tetratricopeptide repeat domain"/>
    <property type="match status" value="4"/>
</dbReference>
<dbReference type="SMART" id="SM01043">
    <property type="entry name" value="BTAD"/>
    <property type="match status" value="1"/>
</dbReference>
<evidence type="ECO:0000256" key="2">
    <source>
        <dbReference type="ARBA" id="ARBA00022840"/>
    </source>
</evidence>
<dbReference type="PANTHER" id="PTHR16305">
    <property type="entry name" value="TESTICULAR SOLUBLE ADENYLYL CYCLASE"/>
    <property type="match status" value="1"/>
</dbReference>
<evidence type="ECO:0000256" key="3">
    <source>
        <dbReference type="SAM" id="MobiDB-lite"/>
    </source>
</evidence>
<reference evidence="6" key="1">
    <citation type="journal article" date="2019" name="Int. J. Syst. Evol. Microbiol.">
        <title>The Global Catalogue of Microorganisms (GCM) 10K type strain sequencing project: providing services to taxonomists for standard genome sequencing and annotation.</title>
        <authorList>
            <consortium name="The Broad Institute Genomics Platform"/>
            <consortium name="The Broad Institute Genome Sequencing Center for Infectious Disease"/>
            <person name="Wu L."/>
            <person name="Ma J."/>
        </authorList>
    </citation>
    <scope>NUCLEOTIDE SEQUENCE [LARGE SCALE GENOMIC DNA]</scope>
    <source>
        <strain evidence="6">JCM 31405</strain>
    </source>
</reference>
<accession>A0ABQ2S9X4</accession>
<feature type="domain" description="Bacterial transcriptional activator" evidence="4">
    <location>
        <begin position="94"/>
        <end position="233"/>
    </location>
</feature>
<name>A0ABQ2S9X4_9DEIO</name>
<gene>
    <name evidence="5" type="ORF">GCM10008960_33090</name>
</gene>
<evidence type="ECO:0000256" key="1">
    <source>
        <dbReference type="ARBA" id="ARBA00022741"/>
    </source>
</evidence>
<dbReference type="EMBL" id="BMQN01000012">
    <property type="protein sequence ID" value="GGS03892.1"/>
    <property type="molecule type" value="Genomic_DNA"/>
</dbReference>
<dbReference type="Pfam" id="PF03704">
    <property type="entry name" value="BTAD"/>
    <property type="match status" value="1"/>
</dbReference>
<dbReference type="Gene3D" id="1.10.10.10">
    <property type="entry name" value="Winged helix-like DNA-binding domain superfamily/Winged helix DNA-binding domain"/>
    <property type="match status" value="1"/>
</dbReference>
<comment type="caution">
    <text evidence="5">The sequence shown here is derived from an EMBL/GenBank/DDBJ whole genome shotgun (WGS) entry which is preliminary data.</text>
</comment>
<feature type="compositionally biased region" description="Basic and acidic residues" evidence="3">
    <location>
        <begin position="102"/>
        <end position="115"/>
    </location>
</feature>
<dbReference type="Gene3D" id="3.40.50.300">
    <property type="entry name" value="P-loop containing nucleotide triphosphate hydrolases"/>
    <property type="match status" value="1"/>
</dbReference>
<dbReference type="InterPro" id="IPR041664">
    <property type="entry name" value="AAA_16"/>
</dbReference>